<keyword evidence="7" id="KW-0863">Zinc-finger</keyword>
<comment type="similarity">
    <text evidence="12">Belongs to the protein kinase superfamily. Ser/Thr protein kinase family. GCN2 subfamily.</text>
</comment>
<evidence type="ECO:0000256" key="14">
    <source>
        <dbReference type="ARBA" id="ARBA00048679"/>
    </source>
</evidence>
<dbReference type="SMART" id="SM00220">
    <property type="entry name" value="S_TKc"/>
    <property type="match status" value="2"/>
</dbReference>
<dbReference type="SUPFAM" id="SSF55681">
    <property type="entry name" value="Class II aaRS and biotin synthetases"/>
    <property type="match status" value="1"/>
</dbReference>
<feature type="region of interest" description="Disordered" evidence="17">
    <location>
        <begin position="1577"/>
        <end position="1638"/>
    </location>
</feature>
<dbReference type="PANTHER" id="PTHR11042:SF136">
    <property type="entry name" value="EIF-2-ALPHA KINASE GCN2"/>
    <property type="match status" value="1"/>
</dbReference>
<keyword evidence="8 21" id="KW-0418">Kinase</keyword>
<keyword evidence="2" id="KW-0723">Serine/threonine-protein kinase</keyword>
<feature type="domain" description="Protein kinase" evidence="18">
    <location>
        <begin position="582"/>
        <end position="952"/>
    </location>
</feature>
<dbReference type="SUPFAM" id="SSF56112">
    <property type="entry name" value="Protein kinase-like (PK-like)"/>
    <property type="match status" value="2"/>
</dbReference>
<evidence type="ECO:0000256" key="5">
    <source>
        <dbReference type="ARBA" id="ARBA00022737"/>
    </source>
</evidence>
<dbReference type="Pfam" id="PF13393">
    <property type="entry name" value="tRNA-synt_His"/>
    <property type="match status" value="1"/>
</dbReference>
<feature type="compositionally biased region" description="Basic and acidic residues" evidence="17">
    <location>
        <begin position="2181"/>
        <end position="2192"/>
    </location>
</feature>
<dbReference type="InterPro" id="IPR008271">
    <property type="entry name" value="Ser/Thr_kinase_AS"/>
</dbReference>
<dbReference type="Gene3D" id="3.40.50.800">
    <property type="entry name" value="Anticodon-binding domain"/>
    <property type="match status" value="1"/>
</dbReference>
<evidence type="ECO:0000256" key="7">
    <source>
        <dbReference type="ARBA" id="ARBA00022771"/>
    </source>
</evidence>
<feature type="compositionally biased region" description="Polar residues" evidence="17">
    <location>
        <begin position="830"/>
        <end position="846"/>
    </location>
</feature>
<evidence type="ECO:0000256" key="15">
    <source>
        <dbReference type="PROSITE-ProRule" id="PRU10141"/>
    </source>
</evidence>
<dbReference type="Gene3D" id="1.20.120.1750">
    <property type="match status" value="1"/>
</dbReference>
<dbReference type="InterPro" id="IPR017441">
    <property type="entry name" value="Protein_kinase_ATP_BS"/>
</dbReference>
<dbReference type="Proteomes" id="UP000249619">
    <property type="component" value="Unassembled WGS sequence"/>
</dbReference>
<dbReference type="FunFam" id="1.10.510.10:FF:000821">
    <property type="entry name" value="Serine/threonine-protein kinase gcn2"/>
    <property type="match status" value="1"/>
</dbReference>
<dbReference type="FunFam" id="3.40.50.800:FF:000009">
    <property type="entry name" value="Eukaryotic translation initiation factor 2-alpha kinase"/>
    <property type="match status" value="1"/>
</dbReference>
<feature type="domain" description="RING-type" evidence="20">
    <location>
        <begin position="1661"/>
        <end position="1887"/>
    </location>
</feature>
<dbReference type="CDD" id="cd20335">
    <property type="entry name" value="BRcat_RBR"/>
    <property type="match status" value="1"/>
</dbReference>
<dbReference type="CDD" id="cd14046">
    <property type="entry name" value="STKc_EIF2AK4_GCN2_rpt2"/>
    <property type="match status" value="1"/>
</dbReference>
<dbReference type="Gene3D" id="3.30.200.20">
    <property type="entry name" value="Phosphorylase Kinase, domain 1"/>
    <property type="match status" value="1"/>
</dbReference>
<evidence type="ECO:0000256" key="16">
    <source>
        <dbReference type="SAM" id="Coils"/>
    </source>
</evidence>
<evidence type="ECO:0000256" key="9">
    <source>
        <dbReference type="ARBA" id="ARBA00022786"/>
    </source>
</evidence>
<dbReference type="Pfam" id="PF12745">
    <property type="entry name" value="HGTP_anticodon2"/>
    <property type="match status" value="1"/>
</dbReference>
<keyword evidence="9" id="KW-0833">Ubl conjugation pathway</keyword>
<feature type="domain" description="RWD" evidence="19">
    <location>
        <begin position="51"/>
        <end position="159"/>
    </location>
</feature>
<keyword evidence="16" id="KW-0175">Coiled coil</keyword>
<feature type="compositionally biased region" description="Basic and acidic residues" evidence="17">
    <location>
        <begin position="2205"/>
        <end position="2215"/>
    </location>
</feature>
<dbReference type="InterPro" id="IPR000719">
    <property type="entry name" value="Prot_kinase_dom"/>
</dbReference>
<feature type="region of interest" description="Disordered" evidence="17">
    <location>
        <begin position="829"/>
        <end position="853"/>
    </location>
</feature>
<dbReference type="PROSITE" id="PS00107">
    <property type="entry name" value="PROTEIN_KINASE_ATP"/>
    <property type="match status" value="1"/>
</dbReference>
<feature type="coiled-coil region" evidence="16">
    <location>
        <begin position="174"/>
        <end position="211"/>
    </location>
</feature>
<dbReference type="Gene3D" id="1.10.510.10">
    <property type="entry name" value="Transferase(Phosphotransferase) domain 1"/>
    <property type="match status" value="2"/>
</dbReference>
<dbReference type="GO" id="GO:0009893">
    <property type="term" value="P:positive regulation of metabolic process"/>
    <property type="evidence" value="ECO:0007669"/>
    <property type="project" value="UniProtKB-ARBA"/>
</dbReference>
<organism evidence="21 22">
    <name type="scientific">Stemphylium lycopersici</name>
    <name type="common">Tomato gray leaf spot disease fungus</name>
    <name type="synonym">Thyrospora lycopersici</name>
    <dbReference type="NCBI Taxonomy" id="183478"/>
    <lineage>
        <taxon>Eukaryota</taxon>
        <taxon>Fungi</taxon>
        <taxon>Dikarya</taxon>
        <taxon>Ascomycota</taxon>
        <taxon>Pezizomycotina</taxon>
        <taxon>Dothideomycetes</taxon>
        <taxon>Pleosporomycetidae</taxon>
        <taxon>Pleosporales</taxon>
        <taxon>Pleosporineae</taxon>
        <taxon>Pleosporaceae</taxon>
        <taxon>Stemphylium</taxon>
    </lineage>
</organism>
<dbReference type="PROSITE" id="PS51873">
    <property type="entry name" value="TRIAD"/>
    <property type="match status" value="1"/>
</dbReference>
<dbReference type="EC" id="2.7.11.1" evidence="1"/>
<dbReference type="InterPro" id="IPR011009">
    <property type="entry name" value="Kinase-like_dom_sf"/>
</dbReference>
<comment type="catalytic activity">
    <reaction evidence="14">
        <text>L-seryl-[protein] + ATP = O-phospho-L-seryl-[protein] + ADP + H(+)</text>
        <dbReference type="Rhea" id="RHEA:17989"/>
        <dbReference type="Rhea" id="RHEA-COMP:9863"/>
        <dbReference type="Rhea" id="RHEA-COMP:11604"/>
        <dbReference type="ChEBI" id="CHEBI:15378"/>
        <dbReference type="ChEBI" id="CHEBI:29999"/>
        <dbReference type="ChEBI" id="CHEBI:30616"/>
        <dbReference type="ChEBI" id="CHEBI:83421"/>
        <dbReference type="ChEBI" id="CHEBI:456216"/>
        <dbReference type="EC" id="2.7.11.1"/>
    </reaction>
</comment>
<keyword evidence="5" id="KW-0677">Repeat</keyword>
<keyword evidence="10" id="KW-0862">Zinc</keyword>
<feature type="region of interest" description="Disordered" evidence="17">
    <location>
        <begin position="217"/>
        <end position="245"/>
    </location>
</feature>
<evidence type="ECO:0000256" key="11">
    <source>
        <dbReference type="ARBA" id="ARBA00022840"/>
    </source>
</evidence>
<name>A0A364NAX2_STELY</name>
<comment type="caution">
    <text evidence="21">The sequence shown here is derived from an EMBL/GenBank/DDBJ whole genome shotgun (WGS) entry which is preliminary data.</text>
</comment>
<feature type="compositionally biased region" description="Low complexity" evidence="17">
    <location>
        <begin position="15"/>
        <end position="30"/>
    </location>
</feature>
<dbReference type="InterPro" id="IPR013083">
    <property type="entry name" value="Znf_RING/FYVE/PHD"/>
</dbReference>
<reference evidence="22" key="1">
    <citation type="submission" date="2018-05" db="EMBL/GenBank/DDBJ databases">
        <title>Draft genome sequence of Stemphylium lycopersici strain CIDEFI 213.</title>
        <authorList>
            <person name="Medina R."/>
            <person name="Franco M.E.E."/>
            <person name="Lucentini C.G."/>
            <person name="Saparrat M.C.N."/>
            <person name="Balatti P.A."/>
        </authorList>
    </citation>
    <scope>NUCLEOTIDE SEQUENCE [LARGE SCALE GENOMIC DNA]</scope>
    <source>
        <strain evidence="22">CIDEFI 213</strain>
    </source>
</reference>
<dbReference type="SMART" id="SM00591">
    <property type="entry name" value="RWD"/>
    <property type="match status" value="1"/>
</dbReference>
<keyword evidence="11 15" id="KW-0067">ATP-binding</keyword>
<dbReference type="InterPro" id="IPR016135">
    <property type="entry name" value="UBQ-conjugating_enzyme/RWD"/>
</dbReference>
<evidence type="ECO:0000256" key="2">
    <source>
        <dbReference type="ARBA" id="ARBA00022527"/>
    </source>
</evidence>
<keyword evidence="6 15" id="KW-0547">Nucleotide-binding</keyword>
<evidence type="ECO:0000256" key="12">
    <source>
        <dbReference type="ARBA" id="ARBA00037982"/>
    </source>
</evidence>
<evidence type="ECO:0000256" key="4">
    <source>
        <dbReference type="ARBA" id="ARBA00022723"/>
    </source>
</evidence>
<dbReference type="PROSITE" id="PS00108">
    <property type="entry name" value="PROTEIN_KINASE_ST"/>
    <property type="match status" value="1"/>
</dbReference>
<dbReference type="PROSITE" id="PS50908">
    <property type="entry name" value="RWD"/>
    <property type="match status" value="1"/>
</dbReference>
<feature type="coiled-coil region" evidence="16">
    <location>
        <begin position="312"/>
        <end position="339"/>
    </location>
</feature>
<gene>
    <name evidence="21" type="ORF">DDE83_002297</name>
</gene>
<feature type="compositionally biased region" description="Polar residues" evidence="17">
    <location>
        <begin position="2100"/>
        <end position="2110"/>
    </location>
</feature>
<evidence type="ECO:0000256" key="13">
    <source>
        <dbReference type="ARBA" id="ARBA00047899"/>
    </source>
</evidence>
<sequence length="2215" mass="247962">MAPQTPKTKKQPQHASTPAAADDMDPATPTGEARPPLVAQPSETYEKAQEDEREVLKAVFMDDYEESEARGAWSKTTDRVLRLKLTSFSNEKIFVTLCAKLTATYPKSLPTLTLEDCSSLRKSTWDKLYGLLKSRPQELVGEVMMYDIATAIQEILEDEIAVRETDGTYENLDAERAMQEAAAAEQLRLQEEEQQKKLDEERAQEQRLLQQMVGDEMRRKDQMAKRKKNRASAMTPPPEFPGGDSINYIPFDRTIFIQHEETTIQCTAVENPLPFRSGPLTEELLVKPVGTSTALTLVLKRARVEAGDAAADSELKKAIMEFEDEMEEVKRLRQAAIMTVLDFKVEHLPDFGWDISVLMEHADRGSLGERLTDDGPLQVARVRSWTIELLEALDYYHRNGIVHKRLHPHNILLKRSLGGGITVHLADASYQDSLYRLQSFCKEIIPAKSTRSFYWIAPELSQSLQHTRKTDVWDLGVVFLQMLFGIDAPEKYNSPKDLSDILGCSEPLQEVLRKFFKPDPKKRHSAFDLIPSEFLRDDVDVYERPAEPTRSRNSSTSLGRYRLRRESSSAMVPTYSRYANDWVEQGRLGKGGYGEVVKARNKVDGRLYAIKKIKQKSASALDEVLSEVMLLSRLNHSCVVRYYTAWPEAEADDDDDDDESGSSDGDESDWGSDVSPGTTTDGGGYSKSAAGLDFISSSGYPKIEFGSDAESEDDVGAVIFGSDSEDGSGSASIGHISPAIKRRAMSDSNAAKSRSILYIQMEFCEKQTLRDLIRNGLYDEPEEYWKLFRQILEGLSHIHGHGIIHRDLKPDNVFIDLAKIPKIGDFGLATSGQYQRPDTKSSNDNQDGGDMTRSVGTALYVAPELSSSVTGDYNNKVDMYSMGIIFFEMCFPLRTAMERDKVIRSLRERKHDLPLEFETPEKALQGDIIKSLISHRPSERPGCIELLRSGKVPAQMEDEAVKEALKALSDRNSPHYAKMMAALFSQKPDTQARDHAWDLSAAAQPLKSNEVLLQNLVKDRLAMIFRSHGAVEIQRQALLPWSDHYADTHAVKLFDPSGTLVQLPYDLTLPYARSIGRGGAFLEKTFTISHVYRENYIGSAPRSNGEADFDILSYDAIDLALKESEVLKVVDEIIDEFPSFRSTPMCFHLNHADLLDMIMEFCRIPAPKRTAVKAVLSQLNIRKSNWASIRNQLRSSDIGIASTSLDDLARFDWRDTPEKAFAKLRRLFEGSKYVERTETIFSHLSSVVNYMKLWNVKRKVYISVLSSFNERFYSGGILFQCLFDTKQREVLAAGGRYDKLIEEYRPKASAHAHPARAYHAVGVNLGWDRLVNSMARYIKKPEKSTFLRKHAEEDTPSISWMPRRCDCLVASFDPSVLRSTGIRMVADLISHGYTAELAIDAHSIEDILRHYRDDRHSWVIVIKHGVAPDKPELKVKSIAKKEDTDMRSADLFNYLRNELRDREEREGTAARLIKAAPPAPSQTPNTAKANVDVLIAQHRSKKSNKWSIVEAAQSRSADLLSAFQSAPIAAIESKEEVMNLIKETRLSDPESWRYFIQKMPLAERNDMPPATQLRLRPERRVNYSDTRRRAGAGGNPIVLGETSGPRDNVRAPSGQSPKPAEPSRENTARGKSGGSKVFRVQTGAVVKPKAAAKRQTKKKSVKQECLVCVETKTKDQCFKAPEDACEHFQSICTVCITKMLRAKMTEQQLTEAELSCPFGNCDHILDYAALRASVTKATFTSYDEAVTKHALSTGELYVACLSSECGLHFSIEDCTKGKHRKKLIECPYCENKTCLKCDRPWSTHGRGGCDKVKMAENKASEAAVKQLGAKPCPECGVNIQKNGGCDHMTLLLPTPLPAAIFGPKREDDAARANALEDAIVIASAWTLFPNTAAHFPRLTNKQQENYDSHPNMSEEGSDEWVSDSGDSGAAEEPVADEEQALGSFPRRSLEEVERDAATARRRTSSLSSSLAALSTSEHAALQPAQPAPTTPPHGSAFPGQYPHDALHDRTRSPKTTLPDYHDPDSPTQKRGPGIARNPVSDTWRADAYEKREAGKGKIVDVAKRQDRWKCEYCGNLNERGVSGFVAAPGDEEGVGVAGSSRVSPNTTRTPIQIPAPTPAGLAPGEQVKCTYCAEQIFAEHPRYDPREMSEDGMHWDEVDAPEEVKAKMKKTVGRVAKKRVLERWKEDEKRREEEEEERSKRKGKGKEIKRDEDED</sequence>
<dbReference type="Pfam" id="PF00069">
    <property type="entry name" value="Pkinase"/>
    <property type="match status" value="3"/>
</dbReference>
<evidence type="ECO:0000256" key="3">
    <source>
        <dbReference type="ARBA" id="ARBA00022679"/>
    </source>
</evidence>
<evidence type="ECO:0000256" key="17">
    <source>
        <dbReference type="SAM" id="MobiDB-lite"/>
    </source>
</evidence>
<dbReference type="GO" id="GO:0005524">
    <property type="term" value="F:ATP binding"/>
    <property type="evidence" value="ECO:0007669"/>
    <property type="project" value="UniProtKB-UniRule"/>
</dbReference>
<protein>
    <recommendedName>
        <fullName evidence="1">non-specific serine/threonine protein kinase</fullName>
        <ecNumber evidence="1">2.7.11.1</ecNumber>
    </recommendedName>
</protein>
<evidence type="ECO:0000313" key="22">
    <source>
        <dbReference type="Proteomes" id="UP000249619"/>
    </source>
</evidence>
<evidence type="ECO:0000256" key="6">
    <source>
        <dbReference type="ARBA" id="ARBA00022741"/>
    </source>
</evidence>
<feature type="domain" description="Protein kinase" evidence="18">
    <location>
        <begin position="283"/>
        <end position="535"/>
    </location>
</feature>
<evidence type="ECO:0000259" key="18">
    <source>
        <dbReference type="PROSITE" id="PS50011"/>
    </source>
</evidence>
<keyword evidence="4" id="KW-0479">Metal-binding</keyword>
<feature type="compositionally biased region" description="Low complexity" evidence="17">
    <location>
        <begin position="1964"/>
        <end position="1976"/>
    </location>
</feature>
<evidence type="ECO:0000259" key="19">
    <source>
        <dbReference type="PROSITE" id="PS50908"/>
    </source>
</evidence>
<dbReference type="Gene3D" id="3.30.930.10">
    <property type="entry name" value="Bira Bifunctional Protein, Domain 2"/>
    <property type="match status" value="1"/>
</dbReference>
<dbReference type="FunFam" id="3.30.930.10:FF:000074">
    <property type="entry name" value="Serine/threonine-protein kinase gcn2"/>
    <property type="match status" value="1"/>
</dbReference>
<dbReference type="STRING" id="183478.A0A364NAX2"/>
<keyword evidence="3" id="KW-0808">Transferase</keyword>
<dbReference type="PANTHER" id="PTHR11042">
    <property type="entry name" value="EUKARYOTIC TRANSLATION INITIATION FACTOR 2-ALPHA KINASE EIF2-ALPHA KINASE -RELATED"/>
    <property type="match status" value="1"/>
</dbReference>
<evidence type="ECO:0000313" key="21">
    <source>
        <dbReference type="EMBL" id="RAR14347.1"/>
    </source>
</evidence>
<dbReference type="SUPFAM" id="SSF54495">
    <property type="entry name" value="UBC-like"/>
    <property type="match status" value="1"/>
</dbReference>
<keyword evidence="22" id="KW-1185">Reference proteome</keyword>
<evidence type="ECO:0000256" key="8">
    <source>
        <dbReference type="ARBA" id="ARBA00022777"/>
    </source>
</evidence>
<feature type="region of interest" description="Disordered" evidence="17">
    <location>
        <begin position="650"/>
        <end position="685"/>
    </location>
</feature>
<feature type="region of interest" description="Disordered" evidence="17">
    <location>
        <begin position="1"/>
        <end position="49"/>
    </location>
</feature>
<feature type="compositionally biased region" description="Basic and acidic residues" evidence="17">
    <location>
        <begin position="1577"/>
        <end position="1588"/>
    </location>
</feature>
<dbReference type="FunFam" id="3.10.110.10:FF:000050">
    <property type="entry name" value="eIF-2-alpha kinase GCN2"/>
    <property type="match status" value="1"/>
</dbReference>
<dbReference type="PROSITE" id="PS50011">
    <property type="entry name" value="PROTEIN_KINASE_DOM"/>
    <property type="match status" value="2"/>
</dbReference>
<dbReference type="Pfam" id="PF05773">
    <property type="entry name" value="RWD"/>
    <property type="match status" value="1"/>
</dbReference>
<dbReference type="GO" id="GO:0008270">
    <property type="term" value="F:zinc ion binding"/>
    <property type="evidence" value="ECO:0007669"/>
    <property type="project" value="UniProtKB-KW"/>
</dbReference>
<evidence type="ECO:0000256" key="1">
    <source>
        <dbReference type="ARBA" id="ARBA00012513"/>
    </source>
</evidence>
<feature type="region of interest" description="Disordered" evidence="17">
    <location>
        <begin position="1903"/>
        <end position="2042"/>
    </location>
</feature>
<dbReference type="InterPro" id="IPR050339">
    <property type="entry name" value="CC_SR_Kinase"/>
</dbReference>
<proteinExistence type="inferred from homology"/>
<dbReference type="FunFam" id="3.30.200.20:FF:000379">
    <property type="entry name" value="eIF-2-alpha kinase GCN2"/>
    <property type="match status" value="1"/>
</dbReference>
<dbReference type="CDD" id="cd23823">
    <property type="entry name" value="RWD_GCN2"/>
    <property type="match status" value="1"/>
</dbReference>
<dbReference type="InterPro" id="IPR006575">
    <property type="entry name" value="RWD_dom"/>
</dbReference>
<dbReference type="InterPro" id="IPR045864">
    <property type="entry name" value="aa-tRNA-synth_II/BPL/LPL"/>
</dbReference>
<feature type="region of interest" description="Disordered" evidence="17">
    <location>
        <begin position="2181"/>
        <end position="2215"/>
    </location>
</feature>
<dbReference type="InterPro" id="IPR036621">
    <property type="entry name" value="Anticodon-bd_dom_sf"/>
</dbReference>
<accession>A0A364NAX2</accession>
<dbReference type="CDD" id="cd14012">
    <property type="entry name" value="PK_eIF2AK_GCN2_rpt1"/>
    <property type="match status" value="1"/>
</dbReference>
<dbReference type="GO" id="GO:0004694">
    <property type="term" value="F:eukaryotic translation initiation factor 2alpha kinase activity"/>
    <property type="evidence" value="ECO:0007669"/>
    <property type="project" value="UniProtKB-ARBA"/>
</dbReference>
<comment type="catalytic activity">
    <reaction evidence="13">
        <text>L-threonyl-[protein] + ATP = O-phospho-L-threonyl-[protein] + ADP + H(+)</text>
        <dbReference type="Rhea" id="RHEA:46608"/>
        <dbReference type="Rhea" id="RHEA-COMP:11060"/>
        <dbReference type="Rhea" id="RHEA-COMP:11605"/>
        <dbReference type="ChEBI" id="CHEBI:15378"/>
        <dbReference type="ChEBI" id="CHEBI:30013"/>
        <dbReference type="ChEBI" id="CHEBI:30616"/>
        <dbReference type="ChEBI" id="CHEBI:61977"/>
        <dbReference type="ChEBI" id="CHEBI:456216"/>
        <dbReference type="EC" id="2.7.11.1"/>
    </reaction>
</comment>
<dbReference type="InterPro" id="IPR024435">
    <property type="entry name" value="HisRS-related_dom"/>
</dbReference>
<dbReference type="GO" id="GO:0005634">
    <property type="term" value="C:nucleus"/>
    <property type="evidence" value="ECO:0007669"/>
    <property type="project" value="TreeGrafter"/>
</dbReference>
<dbReference type="EMBL" id="QGDH01000023">
    <property type="protein sequence ID" value="RAR14347.1"/>
    <property type="molecule type" value="Genomic_DNA"/>
</dbReference>
<feature type="binding site" evidence="15">
    <location>
        <position position="612"/>
    </location>
    <ligand>
        <name>ATP</name>
        <dbReference type="ChEBI" id="CHEBI:30616"/>
    </ligand>
</feature>
<dbReference type="GO" id="GO:0005737">
    <property type="term" value="C:cytoplasm"/>
    <property type="evidence" value="ECO:0007669"/>
    <property type="project" value="TreeGrafter"/>
</dbReference>
<feature type="region of interest" description="Disordered" evidence="17">
    <location>
        <begin position="2092"/>
        <end position="2123"/>
    </location>
</feature>
<dbReference type="InterPro" id="IPR044066">
    <property type="entry name" value="TRIAD_supradom"/>
</dbReference>
<dbReference type="Gene3D" id="3.10.110.10">
    <property type="entry name" value="Ubiquitin Conjugating Enzyme"/>
    <property type="match status" value="1"/>
</dbReference>
<dbReference type="GO" id="GO:0007165">
    <property type="term" value="P:signal transduction"/>
    <property type="evidence" value="ECO:0007669"/>
    <property type="project" value="UniProtKB-ARBA"/>
</dbReference>
<dbReference type="Gene3D" id="3.30.40.10">
    <property type="entry name" value="Zinc/RING finger domain, C3HC4 (zinc finger)"/>
    <property type="match status" value="1"/>
</dbReference>
<evidence type="ECO:0000259" key="20">
    <source>
        <dbReference type="PROSITE" id="PS51873"/>
    </source>
</evidence>
<dbReference type="CDD" id="cd20336">
    <property type="entry name" value="Rcat_RBR"/>
    <property type="match status" value="1"/>
</dbReference>
<evidence type="ECO:0000256" key="10">
    <source>
        <dbReference type="ARBA" id="ARBA00022833"/>
    </source>
</evidence>
<feature type="compositionally biased region" description="Basic and acidic residues" evidence="17">
    <location>
        <begin position="1947"/>
        <end position="1958"/>
    </location>
</feature>
<feature type="compositionally biased region" description="Acidic residues" evidence="17">
    <location>
        <begin position="650"/>
        <end position="670"/>
    </location>
</feature>
<dbReference type="InterPro" id="IPR041715">
    <property type="entry name" value="HisRS-like_core"/>
</dbReference>